<organism evidence="4 5">
    <name type="scientific">Paenibacillus eucommiae</name>
    <dbReference type="NCBI Taxonomy" id="1355755"/>
    <lineage>
        <taxon>Bacteria</taxon>
        <taxon>Bacillati</taxon>
        <taxon>Bacillota</taxon>
        <taxon>Bacilli</taxon>
        <taxon>Bacillales</taxon>
        <taxon>Paenibacillaceae</taxon>
        <taxon>Paenibacillus</taxon>
    </lineage>
</organism>
<evidence type="ECO:0000313" key="5">
    <source>
        <dbReference type="Proteomes" id="UP001519287"/>
    </source>
</evidence>
<sequence>MKKIALVGAGGRALYMFAQPFASELQEKIEFCGVFDINPVRAKHLSEECGNVPVFSDFDQMIQTTQPDIVVVATTDDTHHTYIIAAMEAGCDVISEKPMTIDSDKCNAILETEKRTGRSLKVTFNMRFMPFVARVKELLMQGAIGDIHHVSLDWCLDRSHGADYFRRWHAELEHSGGLLVHKSTHHFDVMNWWLDSHPEQVHAFGSRRFYGPTREERGERCSTCNYTESCEFYFDVSKDNFTNRYYLQAEQEDGYIRDQCVFGERINIYDNMSVNVQYNSGALLTYSLVAYSPFEGFKATLHGTDGRLEVSHYYNGPYANTTSTSINVYKPNGESLQYSIPERAGGHGGGDELLRRMVFVGDVADPLGQQAGSFSGAMSLLIGAAANISIAEQKAVVIADLLAN</sequence>
<comment type="similarity">
    <text evidence="1">Belongs to the Gfo/Idh/MocA family.</text>
</comment>
<dbReference type="SUPFAM" id="SSF51735">
    <property type="entry name" value="NAD(P)-binding Rossmann-fold domains"/>
    <property type="match status" value="1"/>
</dbReference>
<dbReference type="Gene3D" id="3.40.50.720">
    <property type="entry name" value="NAD(P)-binding Rossmann-like Domain"/>
    <property type="match status" value="1"/>
</dbReference>
<evidence type="ECO:0000313" key="4">
    <source>
        <dbReference type="EMBL" id="MBP1990851.1"/>
    </source>
</evidence>
<comment type="caution">
    <text evidence="4">The sequence shown here is derived from an EMBL/GenBank/DDBJ whole genome shotgun (WGS) entry which is preliminary data.</text>
</comment>
<name>A0ABS4IVI8_9BACL</name>
<proteinExistence type="inferred from homology"/>
<dbReference type="Pfam" id="PF02894">
    <property type="entry name" value="GFO_IDH_MocA_C"/>
    <property type="match status" value="1"/>
</dbReference>
<dbReference type="InterPro" id="IPR000683">
    <property type="entry name" value="Gfo/Idh/MocA-like_OxRdtase_N"/>
</dbReference>
<dbReference type="PANTHER" id="PTHR43377:SF2">
    <property type="entry name" value="BINDING ROSSMANN FOLD OXIDOREDUCTASE, PUTATIVE (AFU_ORTHOLOGUE AFUA_4G00560)-RELATED"/>
    <property type="match status" value="1"/>
</dbReference>
<dbReference type="EMBL" id="JAGGLB010000006">
    <property type="protein sequence ID" value="MBP1990851.1"/>
    <property type="molecule type" value="Genomic_DNA"/>
</dbReference>
<dbReference type="InterPro" id="IPR051450">
    <property type="entry name" value="Gfo/Idh/MocA_Oxidoreductases"/>
</dbReference>
<protein>
    <submittedName>
        <fullName evidence="4">Dehydrogenase</fullName>
    </submittedName>
</protein>
<evidence type="ECO:0000259" key="3">
    <source>
        <dbReference type="Pfam" id="PF02894"/>
    </source>
</evidence>
<feature type="domain" description="Gfo/Idh/MocA-like oxidoreductase C-terminal" evidence="3">
    <location>
        <begin position="136"/>
        <end position="324"/>
    </location>
</feature>
<reference evidence="4 5" key="1">
    <citation type="submission" date="2021-03" db="EMBL/GenBank/DDBJ databases">
        <title>Genomic Encyclopedia of Type Strains, Phase IV (KMG-IV): sequencing the most valuable type-strain genomes for metagenomic binning, comparative biology and taxonomic classification.</title>
        <authorList>
            <person name="Goeker M."/>
        </authorList>
    </citation>
    <scope>NUCLEOTIDE SEQUENCE [LARGE SCALE GENOMIC DNA]</scope>
    <source>
        <strain evidence="4 5">DSM 26048</strain>
    </source>
</reference>
<keyword evidence="5" id="KW-1185">Reference proteome</keyword>
<gene>
    <name evidence="4" type="ORF">J2Z66_002457</name>
</gene>
<evidence type="ECO:0000256" key="1">
    <source>
        <dbReference type="ARBA" id="ARBA00010928"/>
    </source>
</evidence>
<dbReference type="PANTHER" id="PTHR43377">
    <property type="entry name" value="BILIVERDIN REDUCTASE A"/>
    <property type="match status" value="1"/>
</dbReference>
<dbReference type="Pfam" id="PF01408">
    <property type="entry name" value="GFO_IDH_MocA"/>
    <property type="match status" value="1"/>
</dbReference>
<accession>A0ABS4IVI8</accession>
<dbReference type="SUPFAM" id="SSF55347">
    <property type="entry name" value="Glyceraldehyde-3-phosphate dehydrogenase-like, C-terminal domain"/>
    <property type="match status" value="1"/>
</dbReference>
<evidence type="ECO:0000259" key="2">
    <source>
        <dbReference type="Pfam" id="PF01408"/>
    </source>
</evidence>
<dbReference type="RefSeq" id="WP_209971598.1">
    <property type="nucleotide sequence ID" value="NZ_JAGGLB010000006.1"/>
</dbReference>
<feature type="domain" description="Gfo/Idh/MocA-like oxidoreductase N-terminal" evidence="2">
    <location>
        <begin position="3"/>
        <end position="123"/>
    </location>
</feature>
<dbReference type="Proteomes" id="UP001519287">
    <property type="component" value="Unassembled WGS sequence"/>
</dbReference>
<dbReference type="InterPro" id="IPR004104">
    <property type="entry name" value="Gfo/Idh/MocA-like_OxRdtase_C"/>
</dbReference>
<dbReference type="InterPro" id="IPR036291">
    <property type="entry name" value="NAD(P)-bd_dom_sf"/>
</dbReference>
<dbReference type="Gene3D" id="3.30.360.10">
    <property type="entry name" value="Dihydrodipicolinate Reductase, domain 2"/>
    <property type="match status" value="1"/>
</dbReference>